<evidence type="ECO:0000313" key="5">
    <source>
        <dbReference type="Proteomes" id="UP000612956"/>
    </source>
</evidence>
<dbReference type="EMBL" id="BMMW01000001">
    <property type="protein sequence ID" value="GGK44619.1"/>
    <property type="molecule type" value="Genomic_DNA"/>
</dbReference>
<comment type="caution">
    <text evidence="4">The sequence shown here is derived from an EMBL/GenBank/DDBJ whole genome shotgun (WGS) entry which is preliminary data.</text>
</comment>
<dbReference type="AlphaFoldDB" id="A0A917V5Z8"/>
<dbReference type="Proteomes" id="UP000612956">
    <property type="component" value="Unassembled WGS sequence"/>
</dbReference>
<dbReference type="SUPFAM" id="SSF53850">
    <property type="entry name" value="Periplasmic binding protein-like II"/>
    <property type="match status" value="1"/>
</dbReference>
<reference evidence="4" key="2">
    <citation type="submission" date="2020-09" db="EMBL/GenBank/DDBJ databases">
        <authorList>
            <person name="Sun Q."/>
            <person name="Zhou Y."/>
        </authorList>
    </citation>
    <scope>NUCLEOTIDE SEQUENCE</scope>
    <source>
        <strain evidence="4">CGMCC 4.7278</strain>
    </source>
</reference>
<dbReference type="RefSeq" id="WP_188828034.1">
    <property type="nucleotide sequence ID" value="NZ_BMMW01000001.1"/>
</dbReference>
<proteinExistence type="inferred from homology"/>
<dbReference type="PANTHER" id="PTHR30024:SF45">
    <property type="entry name" value="ABC TRANSPORTER SUBSTRATE-BINDING PROTEIN"/>
    <property type="match status" value="1"/>
</dbReference>
<dbReference type="SUPFAM" id="SSF160387">
    <property type="entry name" value="NosL/MerB-like"/>
    <property type="match status" value="1"/>
</dbReference>
<evidence type="ECO:0000256" key="1">
    <source>
        <dbReference type="ARBA" id="ARBA00010742"/>
    </source>
</evidence>
<dbReference type="Gene3D" id="3.40.190.10">
    <property type="entry name" value="Periplasmic binding protein-like II"/>
    <property type="match status" value="2"/>
</dbReference>
<comment type="similarity">
    <text evidence="1">Belongs to the bacterial solute-binding protein SsuA/TauA family.</text>
</comment>
<feature type="region of interest" description="Disordered" evidence="2">
    <location>
        <begin position="1"/>
        <end position="20"/>
    </location>
</feature>
<evidence type="ECO:0000259" key="3">
    <source>
        <dbReference type="SMART" id="SM00062"/>
    </source>
</evidence>
<protein>
    <submittedName>
        <fullName evidence="4">ABC transporter substrate-binding protein</fullName>
    </submittedName>
</protein>
<name>A0A917V5Z8_9NOCA</name>
<accession>A0A917V5Z8</accession>
<evidence type="ECO:0000256" key="2">
    <source>
        <dbReference type="SAM" id="MobiDB-lite"/>
    </source>
</evidence>
<sequence length="494" mass="52248">MFTERKPRGANPPRAARSSRRGRIITVATAAFVALSASLTGCTLMDSRTVVVNVGYQSKTINTINVGTLMRDRGELEKTLREVGEKTGKKYRVVWQDFSSGAPLTAAMIATHVDIGSMGDYPLLANGSKTSKYADAATELVAVTGYNLRGSLNQVVVPNDSTAQSISDLRGKHVSTSLGSAGDGMLSASLQRVGMTASDVAVANQDPSIGAAAIQGGQVDALAQFVPWPQLVVFRNQGRLLHDGGDNGIPTFHGVVVRKEFSGQNPEVTSAFLHAMRATTDYITAEPLHAALRISAITGIEPEVAYLYNGPNGLVSFDPTLKQPFVDALGKAKQFLVKRGSVKADFDVATFINDTYLRTLIGPDYDARAADVTNPSKLAGFDDACGVSATDPRTASEVWFAGADSTVVAATPSCLLRRIAADSTRVRAGYVPDTATATKLFAHKATWVIDPAAAPTSRYLPFATSGAANAYVADHANTRIVNYEAALAQSRATS</sequence>
<dbReference type="PANTHER" id="PTHR30024">
    <property type="entry name" value="ALIPHATIC SULFONATES-BINDING PROTEIN-RELATED"/>
    <property type="match status" value="1"/>
</dbReference>
<dbReference type="Pfam" id="PF09084">
    <property type="entry name" value="NMT1"/>
    <property type="match status" value="1"/>
</dbReference>
<feature type="domain" description="Solute-binding protein family 3/N-terminal" evidence="3">
    <location>
        <begin position="63"/>
        <end position="286"/>
    </location>
</feature>
<organism evidence="4 5">
    <name type="scientific">Nocardia camponoti</name>
    <dbReference type="NCBI Taxonomy" id="1616106"/>
    <lineage>
        <taxon>Bacteria</taxon>
        <taxon>Bacillati</taxon>
        <taxon>Actinomycetota</taxon>
        <taxon>Actinomycetes</taxon>
        <taxon>Mycobacteriales</taxon>
        <taxon>Nocardiaceae</taxon>
        <taxon>Nocardia</taxon>
    </lineage>
</organism>
<evidence type="ECO:0000313" key="4">
    <source>
        <dbReference type="EMBL" id="GGK44619.1"/>
    </source>
</evidence>
<gene>
    <name evidence="4" type="ORF">GCM10011591_15280</name>
</gene>
<dbReference type="InterPro" id="IPR015168">
    <property type="entry name" value="SsuA/THI5"/>
</dbReference>
<reference evidence="4" key="1">
    <citation type="journal article" date="2014" name="Int. J. Syst. Evol. Microbiol.">
        <title>Complete genome sequence of Corynebacterium casei LMG S-19264T (=DSM 44701T), isolated from a smear-ripened cheese.</title>
        <authorList>
            <consortium name="US DOE Joint Genome Institute (JGI-PGF)"/>
            <person name="Walter F."/>
            <person name="Albersmeier A."/>
            <person name="Kalinowski J."/>
            <person name="Ruckert C."/>
        </authorList>
    </citation>
    <scope>NUCLEOTIDE SEQUENCE</scope>
    <source>
        <strain evidence="4">CGMCC 4.7278</strain>
    </source>
</reference>
<dbReference type="InterPro" id="IPR001638">
    <property type="entry name" value="Solute-binding_3/MltF_N"/>
</dbReference>
<dbReference type="SMART" id="SM00062">
    <property type="entry name" value="PBPb"/>
    <property type="match status" value="1"/>
</dbReference>
<keyword evidence="5" id="KW-1185">Reference proteome</keyword>